<evidence type="ECO:0000313" key="5">
    <source>
        <dbReference type="EMBL" id="KAJ5076389.1"/>
    </source>
</evidence>
<organism evidence="5 6">
    <name type="scientific">Anaeramoeba ignava</name>
    <name type="common">Anaerobic marine amoeba</name>
    <dbReference type="NCBI Taxonomy" id="1746090"/>
    <lineage>
        <taxon>Eukaryota</taxon>
        <taxon>Metamonada</taxon>
        <taxon>Anaeramoebidae</taxon>
        <taxon>Anaeramoeba</taxon>
    </lineage>
</organism>
<keyword evidence="3" id="KW-0175">Coiled coil</keyword>
<feature type="coiled-coil region" evidence="3">
    <location>
        <begin position="1"/>
        <end position="41"/>
    </location>
</feature>
<dbReference type="Pfam" id="PF18055">
    <property type="entry name" value="RPN6_N"/>
    <property type="match status" value="1"/>
</dbReference>
<dbReference type="GO" id="GO:0000502">
    <property type="term" value="C:proteasome complex"/>
    <property type="evidence" value="ECO:0007669"/>
    <property type="project" value="UniProtKB-KW"/>
</dbReference>
<dbReference type="SMART" id="SM00088">
    <property type="entry name" value="PINT"/>
    <property type="match status" value="1"/>
</dbReference>
<evidence type="ECO:0000259" key="4">
    <source>
        <dbReference type="PROSITE" id="PS50250"/>
    </source>
</evidence>
<dbReference type="AlphaFoldDB" id="A0A9Q0RDR7"/>
<evidence type="ECO:0000256" key="1">
    <source>
        <dbReference type="ARBA" id="ARBA00007454"/>
    </source>
</evidence>
<keyword evidence="6" id="KW-1185">Reference proteome</keyword>
<dbReference type="OMA" id="ESKIYHA"/>
<evidence type="ECO:0000256" key="3">
    <source>
        <dbReference type="SAM" id="Coils"/>
    </source>
</evidence>
<dbReference type="Gene3D" id="1.25.40.570">
    <property type="match status" value="1"/>
</dbReference>
<dbReference type="SUPFAM" id="SSF46785">
    <property type="entry name" value="Winged helix' DNA-binding domain"/>
    <property type="match status" value="1"/>
</dbReference>
<evidence type="ECO:0000313" key="6">
    <source>
        <dbReference type="Proteomes" id="UP001149090"/>
    </source>
</evidence>
<dbReference type="PANTHER" id="PTHR10678">
    <property type="entry name" value="26S PROTEASOME NON-ATPASE REGULATORY SUBUNIT 11/COP9 SIGNALOSOME COMPLEX SUBUNIT 2"/>
    <property type="match status" value="1"/>
</dbReference>
<comment type="caution">
    <text evidence="5">The sequence shown here is derived from an EMBL/GenBank/DDBJ whole genome shotgun (WGS) entry which is preliminary data.</text>
</comment>
<dbReference type="InterPro" id="IPR036390">
    <property type="entry name" value="WH_DNA-bd_sf"/>
</dbReference>
<proteinExistence type="inferred from homology"/>
<protein>
    <submittedName>
        <fullName evidence="5">26s proteasome non-atpase regulatory subunit 11</fullName>
    </submittedName>
</protein>
<comment type="similarity">
    <text evidence="1">Belongs to the proteasome subunit S9 family.</text>
</comment>
<dbReference type="Pfam" id="PF01399">
    <property type="entry name" value="PCI"/>
    <property type="match status" value="1"/>
</dbReference>
<name>A0A9Q0RDR7_ANAIG</name>
<gene>
    <name evidence="5" type="ORF">M0811_06388</name>
</gene>
<dbReference type="InterPro" id="IPR040773">
    <property type="entry name" value="Rpn6_N"/>
</dbReference>
<dbReference type="InterPro" id="IPR050871">
    <property type="entry name" value="26S_Proteasome/COP9_Components"/>
</dbReference>
<dbReference type="SMART" id="SM00753">
    <property type="entry name" value="PAM"/>
    <property type="match status" value="1"/>
</dbReference>
<feature type="domain" description="PCI" evidence="4">
    <location>
        <begin position="225"/>
        <end position="408"/>
    </location>
</feature>
<dbReference type="InterPro" id="IPR000717">
    <property type="entry name" value="PCI_dom"/>
</dbReference>
<keyword evidence="2 5" id="KW-0647">Proteasome</keyword>
<reference evidence="5" key="1">
    <citation type="submission" date="2022-10" db="EMBL/GenBank/DDBJ databases">
        <title>Novel sulphate-reducing endosymbionts in the free-living metamonad Anaeramoeba.</title>
        <authorList>
            <person name="Jerlstrom-Hultqvist J."/>
            <person name="Cepicka I."/>
            <person name="Gallot-Lavallee L."/>
            <person name="Salas-Leiva D."/>
            <person name="Curtis B.A."/>
            <person name="Zahonova K."/>
            <person name="Pipaliya S."/>
            <person name="Dacks J."/>
            <person name="Roger A.J."/>
        </authorList>
    </citation>
    <scope>NUCLEOTIDE SEQUENCE</scope>
    <source>
        <strain evidence="5">BMAN</strain>
    </source>
</reference>
<accession>A0A9Q0RDR7</accession>
<dbReference type="PROSITE" id="PS50250">
    <property type="entry name" value="PCI"/>
    <property type="match status" value="1"/>
</dbReference>
<dbReference type="OrthoDB" id="1418352at2759"/>
<dbReference type="Proteomes" id="UP001149090">
    <property type="component" value="Unassembled WGS sequence"/>
</dbReference>
<dbReference type="EMBL" id="JAPDFW010000061">
    <property type="protein sequence ID" value="KAJ5076389.1"/>
    <property type="molecule type" value="Genomic_DNA"/>
</dbReference>
<evidence type="ECO:0000256" key="2">
    <source>
        <dbReference type="ARBA" id="ARBA00022942"/>
    </source>
</evidence>
<sequence length="438" mass="50690">MISLKEKYQKAKQNKNEKEILKEYQEIIQTKTENEEEIKIKEETIIEIGEIFAKLGFGENIKNLMDSLQDFFLQLPKARTAKIVRKLIELINQIPNSIDLQIHVCSHWIDWAKKEKRSYLRQRLESKLASLYLENTNFQMALTTITNLAKEVKKLDDKLLLIEVNLIETKIHIELKNIPKAKASLTSARTSANAVYCPPLLQSEMDKLSGILHIHEQDFKTAFSYFFESFEGYSTIVLDPKLKKKYSDNIVGQTKFKFIEKEAISTLKYMLLTKIMMEHPEEIHGIVNGKVASKFTGREIDCIVKISEAYSERSLHKFNEAIKEYDKELQEDPIIKNLLNSLYETMLEQNLLRLIEPFSRVEISHIADLIKLDTKTVETKLSQMILDKKFEGILDQGAGCLIIYDETIPDETYKLSIEIMENLNVVIGSLYQKAKGLN</sequence>